<name>A0A1U7UFT4_CARSF</name>
<keyword evidence="2" id="KW-1185">Reference proteome</keyword>
<protein>
    <submittedName>
        <fullName evidence="3">C2 calcium-dependent domain-containing protein 6</fullName>
    </submittedName>
</protein>
<feature type="compositionally biased region" description="Basic and acidic residues" evidence="1">
    <location>
        <begin position="534"/>
        <end position="546"/>
    </location>
</feature>
<dbReference type="PANTHER" id="PTHR21665">
    <property type="entry name" value="CATION CHANNEL SPERM-ASSOCIATED TARGETING SUBUNIT TAU"/>
    <property type="match status" value="1"/>
</dbReference>
<feature type="compositionally biased region" description="Basic and acidic residues" evidence="1">
    <location>
        <begin position="600"/>
        <end position="615"/>
    </location>
</feature>
<organism evidence="2 3">
    <name type="scientific">Carlito syrichta</name>
    <name type="common">Philippine tarsier</name>
    <name type="synonym">Tarsius syrichta</name>
    <dbReference type="NCBI Taxonomy" id="1868482"/>
    <lineage>
        <taxon>Eukaryota</taxon>
        <taxon>Metazoa</taxon>
        <taxon>Chordata</taxon>
        <taxon>Craniata</taxon>
        <taxon>Vertebrata</taxon>
        <taxon>Euteleostomi</taxon>
        <taxon>Mammalia</taxon>
        <taxon>Eutheria</taxon>
        <taxon>Euarchontoglires</taxon>
        <taxon>Primates</taxon>
        <taxon>Haplorrhini</taxon>
        <taxon>Tarsiiformes</taxon>
        <taxon>Tarsiidae</taxon>
        <taxon>Carlito</taxon>
    </lineage>
</organism>
<gene>
    <name evidence="3" type="primary">C2CD6</name>
</gene>
<dbReference type="Proteomes" id="UP000189704">
    <property type="component" value="Unplaced"/>
</dbReference>
<dbReference type="KEGG" id="csyr:103273371"/>
<dbReference type="PANTHER" id="PTHR21665:SF2">
    <property type="entry name" value="CATION CHANNEL SPERM-ASSOCIATED TARGETING SUBUNIT TAU"/>
    <property type="match status" value="1"/>
</dbReference>
<evidence type="ECO:0000313" key="2">
    <source>
        <dbReference type="Proteomes" id="UP000189704"/>
    </source>
</evidence>
<feature type="region of interest" description="Disordered" evidence="1">
    <location>
        <begin position="401"/>
        <end position="421"/>
    </location>
</feature>
<dbReference type="STRING" id="1868482.ENSTSYP00000019350"/>
<dbReference type="OrthoDB" id="2144823at2759"/>
<feature type="compositionally biased region" description="Polar residues" evidence="1">
    <location>
        <begin position="405"/>
        <end position="421"/>
    </location>
</feature>
<evidence type="ECO:0000313" key="3">
    <source>
        <dbReference type="RefSeq" id="XP_008068985.2"/>
    </source>
</evidence>
<feature type="region of interest" description="Disordered" evidence="1">
    <location>
        <begin position="599"/>
        <end position="625"/>
    </location>
</feature>
<sequence>MAWDVTVAVGAAAISADLACRGFKGLYFPSLKMNENVIYPYFGDRLIQDKPHGLRNANNKGKTVAFSLQEYNSPSFRPEYIEFKPKFQFQKFNKDGFDPFLRNINQTMSVRKRKDQDVNICRDILSAEVIEYEDQDPPYPACSKTAGPAEKTWTLDSSILTIKPLDTKEELAYDPSIITIKALDTTSKLKESLPNVSLSNFKGEPSMTKNVNANVSRLSKSLSLTSHLENLKQSVVLQSILSKNLHDFSDTLFSKPEVGMNNEATKKSSSLLSIHDKPSSSMEDKVWGKIQDLDSWLSEKDIFNSKAILSQIIKTISADSLLEHRPAESLEVEECVSEKHVKADEIDIPIKKESSFKRKHPISKVSSSKSGLSGLVYDHVIKQIFTAPIFSELEIDTKEPRDTHMNSQNQLPTPQKRSSSSHILVHEENGDEIELSQPESVISQIVQEFPIDTLVESGIIKVIELDKEHQKISLLDTELAFPKEKLKDSKKYYSELDSKTEPLSEPNMLLIPKDTTSSVSRVKFIAGQTMFPQDSRHHSTPDKEPELPSNSQRPDREENDLSSTLENLTNSLMGKLSELDALMLKSFFKHIFNAFLKNNQPERSRQPEKELEKQTQHSSSSGTKHLEEIQGNFDKADKLDRQPILSPKVHVFLEELSESEVKNLKSELSKQIQHYLVEKLSEAGHITKEDLPKIYRNLYLLNEEAEMKGQNMFQGKCSKTVKEIMSFVNNFNHHFIDKHLEIKLRSFLNEILQSYFLKYLSESSLFNETESETTHSNISSLRTKSALISFHELEQDISKESFGRRLEIHMKYPLSKSLQNYLATLSENELLNLKADLSKYLQNLFLEKLSRLGQMTERQLEGIDRHINVLNSSSTPIKHIKTDLPLGDENHFVEKHSEKQNKYSQIVQKNTLQKAPEDKLRETELIREKEMEYLSLNNSRENSSIVREQKSYYPKEEAKTLSFIKVQPSSNKNIQAIPLSQSSEILPDILPKNQRKEHGVLQLPQAEHSVCKTEIQDPHSWGFKSKMTQSKACFERTLKTKTLERKEHINIYKLTVEENPETVLSLYPRPPDCKMTWEDEEYLNRLPFPSWKTHTFTHFHSETGEKSKLEDQYCQRLKGNNNNNKKHLVTSARHKKDTQTLYIKPDEISNEKCAKFSESQLFKYKVAEDEKNSKPSLFPELLKRENLKPKVQKERDHVTKPKKSFHKIVRILPTTPSATRIHQKKSIPRTLLHWTARRTIHDCSDKFEDLHATSFTQLNRGKSRSRLLGNSPGGSSGLAKRSKRPNTAPEGKRCEGRGGKFAGGSPGLAHPNATTSDCEMPKMRPKEKLKEGVETCSLICDMIQMLNNLE</sequence>
<dbReference type="RefSeq" id="XP_008068985.2">
    <property type="nucleotide sequence ID" value="XM_008070794.2"/>
</dbReference>
<accession>A0A1U7UFT4</accession>
<dbReference type="CTD" id="151254"/>
<feature type="region of interest" description="Disordered" evidence="1">
    <location>
        <begin position="530"/>
        <end position="562"/>
    </location>
</feature>
<dbReference type="GeneID" id="103273371"/>
<evidence type="ECO:0000256" key="1">
    <source>
        <dbReference type="SAM" id="MobiDB-lite"/>
    </source>
</evidence>
<reference evidence="3" key="1">
    <citation type="submission" date="2025-08" db="UniProtKB">
        <authorList>
            <consortium name="RefSeq"/>
        </authorList>
    </citation>
    <scope>IDENTIFICATION</scope>
</reference>
<dbReference type="InterPro" id="IPR031462">
    <property type="entry name" value="CTSRT"/>
</dbReference>
<proteinExistence type="predicted"/>
<feature type="region of interest" description="Disordered" evidence="1">
    <location>
        <begin position="1261"/>
        <end position="1327"/>
    </location>
</feature>